<keyword evidence="4" id="KW-1185">Reference proteome</keyword>
<dbReference type="InterPro" id="IPR007730">
    <property type="entry name" value="SPOR-like_dom"/>
</dbReference>
<evidence type="ECO:0000313" key="3">
    <source>
        <dbReference type="EMBL" id="TBW51024.1"/>
    </source>
</evidence>
<dbReference type="InterPro" id="IPR036680">
    <property type="entry name" value="SPOR-like_sf"/>
</dbReference>
<dbReference type="InterPro" id="IPR049945">
    <property type="entry name" value="AAA_22"/>
</dbReference>
<dbReference type="Pfam" id="PF05036">
    <property type="entry name" value="SPOR"/>
    <property type="match status" value="1"/>
</dbReference>
<dbReference type="RefSeq" id="WP_131483215.1">
    <property type="nucleotide sequence ID" value="NZ_SJDL01000032.1"/>
</dbReference>
<gene>
    <name evidence="3" type="ORF">EZI54_17720</name>
</gene>
<feature type="domain" description="SPOR" evidence="2">
    <location>
        <begin position="478"/>
        <end position="557"/>
    </location>
</feature>
<organism evidence="3 4">
    <name type="scientific">Marinobacter halodurans</name>
    <dbReference type="NCBI Taxonomy" id="2528979"/>
    <lineage>
        <taxon>Bacteria</taxon>
        <taxon>Pseudomonadati</taxon>
        <taxon>Pseudomonadota</taxon>
        <taxon>Gammaproteobacteria</taxon>
        <taxon>Pseudomonadales</taxon>
        <taxon>Marinobacteraceae</taxon>
        <taxon>Marinobacter</taxon>
    </lineage>
</organism>
<evidence type="ECO:0000259" key="2">
    <source>
        <dbReference type="PROSITE" id="PS51724"/>
    </source>
</evidence>
<dbReference type="Pfam" id="PF13401">
    <property type="entry name" value="AAA_22"/>
    <property type="match status" value="1"/>
</dbReference>
<dbReference type="SUPFAM" id="SSF52540">
    <property type="entry name" value="P-loop containing nucleoside triphosphate hydrolases"/>
    <property type="match status" value="1"/>
</dbReference>
<name>A0ABY1ZJ03_9GAMM</name>
<evidence type="ECO:0000256" key="1">
    <source>
        <dbReference type="SAM" id="MobiDB-lite"/>
    </source>
</evidence>
<feature type="region of interest" description="Disordered" evidence="1">
    <location>
        <begin position="319"/>
        <end position="467"/>
    </location>
</feature>
<sequence>MAVDEQLTSDPGGLFQRLQSRYGLGQDPLAMDVPFYPGGQREYALETLRHLAAFGDMAIIVTGARGAGKTRMLAELVRHETERLDFQRLNRTDLASEQALADRLLAIAHQGLATGRTVRDAIYNFFRWSEKATLKGRRIVLLVDDAGHLPAPLLRMLVAAFTHADRSQAAVPVLAGSDTLLDMLDSEGGGLQHQVHQIHLRPLTREEVADYLRPRIARAGGDPELLLTAGHLKKLHELGQGSFGRLKRTAPAVWLDIAGHQPVARSGPRFSPRQWSLPLAIVALLGTSWLVVSWQYDDVVAHQPDEAPAPVARKTVRLGPGEDAWHPETDGAGQGRGPTPETPLGGQDDVVTQGASVREAAPEKEPVEGGGQPTEPSSVASSEISEDRAAPEAGSAQPASGDSGSEAVALTGSEPGRTELPEKPVSQTAAADSTPAEPVAGQSGMEAPAEAVTEAPKSKAAPAFKPQNPARFRSVEALRSGSGLTVQFIAGYEEKTATDFLNEHPGVDGLVYTRSTRKGKPWYVVIYGQFSSRDEARQALNALPEGLSEHDVWIRSRSGL</sequence>
<dbReference type="InterPro" id="IPR052026">
    <property type="entry name" value="ExeA_AAA_ATPase_DNA-bind"/>
</dbReference>
<comment type="caution">
    <text evidence="3">The sequence shown here is derived from an EMBL/GenBank/DDBJ whole genome shotgun (WGS) entry which is preliminary data.</text>
</comment>
<protein>
    <submittedName>
        <fullName evidence="3">Sporulation protein</fullName>
    </submittedName>
</protein>
<feature type="compositionally biased region" description="Polar residues" evidence="1">
    <location>
        <begin position="374"/>
        <end position="383"/>
    </location>
</feature>
<dbReference type="PANTHER" id="PTHR35894:SF1">
    <property type="entry name" value="PHOSPHORIBULOKINASE _ URIDINE KINASE FAMILY"/>
    <property type="match status" value="1"/>
</dbReference>
<evidence type="ECO:0000313" key="4">
    <source>
        <dbReference type="Proteomes" id="UP000313645"/>
    </source>
</evidence>
<dbReference type="PANTHER" id="PTHR35894">
    <property type="entry name" value="GENERAL SECRETION PATHWAY PROTEIN A-RELATED"/>
    <property type="match status" value="1"/>
</dbReference>
<reference evidence="3 4" key="1">
    <citation type="submission" date="2019-02" db="EMBL/GenBank/DDBJ databases">
        <title>Marinobacter halodurans sp. nov., a marine bacterium isolated from sea tidal flat.</title>
        <authorList>
            <person name="Yoo Y."/>
            <person name="Lee D.W."/>
            <person name="Kim B.S."/>
            <person name="Kim J.-J."/>
        </authorList>
    </citation>
    <scope>NUCLEOTIDE SEQUENCE [LARGE SCALE GENOMIC DNA]</scope>
    <source>
        <strain evidence="3 4">YJ-S3-2</strain>
    </source>
</reference>
<dbReference type="InterPro" id="IPR027417">
    <property type="entry name" value="P-loop_NTPase"/>
</dbReference>
<accession>A0ABY1ZJ03</accession>
<dbReference type="PROSITE" id="PS51724">
    <property type="entry name" value="SPOR"/>
    <property type="match status" value="1"/>
</dbReference>
<dbReference type="Gene3D" id="3.30.70.1070">
    <property type="entry name" value="Sporulation related repeat"/>
    <property type="match status" value="1"/>
</dbReference>
<dbReference type="Gene3D" id="3.40.50.300">
    <property type="entry name" value="P-loop containing nucleotide triphosphate hydrolases"/>
    <property type="match status" value="1"/>
</dbReference>
<dbReference type="EMBL" id="SJDL01000032">
    <property type="protein sequence ID" value="TBW51024.1"/>
    <property type="molecule type" value="Genomic_DNA"/>
</dbReference>
<dbReference type="Proteomes" id="UP000313645">
    <property type="component" value="Unassembled WGS sequence"/>
</dbReference>
<proteinExistence type="predicted"/>